<name>A0A8T0MHC3_PANVG</name>
<protein>
    <submittedName>
        <fullName evidence="2">Uncharacterized protein</fullName>
    </submittedName>
</protein>
<evidence type="ECO:0000313" key="3">
    <source>
        <dbReference type="Proteomes" id="UP000823388"/>
    </source>
</evidence>
<dbReference type="Proteomes" id="UP000823388">
    <property type="component" value="Chromosome 9N"/>
</dbReference>
<accession>A0A8T0MHC3</accession>
<comment type="caution">
    <text evidence="2">The sequence shown here is derived from an EMBL/GenBank/DDBJ whole genome shotgun (WGS) entry which is preliminary data.</text>
</comment>
<feature type="compositionally biased region" description="Low complexity" evidence="1">
    <location>
        <begin position="190"/>
        <end position="200"/>
    </location>
</feature>
<organism evidence="2 3">
    <name type="scientific">Panicum virgatum</name>
    <name type="common">Blackwell switchgrass</name>
    <dbReference type="NCBI Taxonomy" id="38727"/>
    <lineage>
        <taxon>Eukaryota</taxon>
        <taxon>Viridiplantae</taxon>
        <taxon>Streptophyta</taxon>
        <taxon>Embryophyta</taxon>
        <taxon>Tracheophyta</taxon>
        <taxon>Spermatophyta</taxon>
        <taxon>Magnoliopsida</taxon>
        <taxon>Liliopsida</taxon>
        <taxon>Poales</taxon>
        <taxon>Poaceae</taxon>
        <taxon>PACMAD clade</taxon>
        <taxon>Panicoideae</taxon>
        <taxon>Panicodae</taxon>
        <taxon>Paniceae</taxon>
        <taxon>Panicinae</taxon>
        <taxon>Panicum</taxon>
        <taxon>Panicum sect. Hiantes</taxon>
    </lineage>
</organism>
<dbReference type="PANTHER" id="PTHR36885:SF2">
    <property type="entry name" value="DUF4378 DOMAIN-CONTAINING PROTEIN"/>
    <property type="match status" value="1"/>
</dbReference>
<proteinExistence type="predicted"/>
<evidence type="ECO:0000256" key="1">
    <source>
        <dbReference type="SAM" id="MobiDB-lite"/>
    </source>
</evidence>
<feature type="region of interest" description="Disordered" evidence="1">
    <location>
        <begin position="21"/>
        <end position="44"/>
    </location>
</feature>
<dbReference type="EMBL" id="CM029054">
    <property type="protein sequence ID" value="KAG2536148.1"/>
    <property type="molecule type" value="Genomic_DNA"/>
</dbReference>
<feature type="region of interest" description="Disordered" evidence="1">
    <location>
        <begin position="172"/>
        <end position="201"/>
    </location>
</feature>
<gene>
    <name evidence="2" type="ORF">PVAP13_9NG093600</name>
</gene>
<dbReference type="AlphaFoldDB" id="A0A8T0MHC3"/>
<sequence>MAAARRLSELLQEQQEPFLVEAAKARRPRRGRGGSGGGGGGAGGPGCCPAAACRRLLRLCNHGFKKRKSGVAGVGSGLRSALSKVLCSRAMRRVLRWEDLGAGCFSGAGAGCGREFRRLRRSLGDSGECDPRAMVFAEDDAEEEEEERMGWKADVDVDSSRQLSPVSVLNLHSDDEESPVHSHWEDEKPSTSGSSPPSESFLGPASPCFSFSCNLHDKFCEMEVDEPEEGTVRAGRSIEEQISSWEKIAGDISRIPAMMELDLSRSMRQWREMEPEVREIGARIETLIFEDIRSETVCDMLASHCTLAATSC</sequence>
<keyword evidence="3" id="KW-1185">Reference proteome</keyword>
<reference evidence="2" key="1">
    <citation type="submission" date="2020-05" db="EMBL/GenBank/DDBJ databases">
        <title>WGS assembly of Panicum virgatum.</title>
        <authorList>
            <person name="Lovell J.T."/>
            <person name="Jenkins J."/>
            <person name="Shu S."/>
            <person name="Juenger T.E."/>
            <person name="Schmutz J."/>
        </authorList>
    </citation>
    <scope>NUCLEOTIDE SEQUENCE</scope>
    <source>
        <strain evidence="2">AP13</strain>
    </source>
</reference>
<evidence type="ECO:0000313" key="2">
    <source>
        <dbReference type="EMBL" id="KAG2536148.1"/>
    </source>
</evidence>
<dbReference type="PANTHER" id="PTHR36885">
    <property type="entry name" value="EXPRESSED PROTEIN"/>
    <property type="match status" value="1"/>
</dbReference>
<dbReference type="OrthoDB" id="691329at2759"/>
<feature type="compositionally biased region" description="Basic and acidic residues" evidence="1">
    <location>
        <begin position="178"/>
        <end position="189"/>
    </location>
</feature>
<feature type="compositionally biased region" description="Gly residues" evidence="1">
    <location>
        <begin position="33"/>
        <end position="44"/>
    </location>
</feature>